<keyword evidence="3" id="KW-1185">Reference proteome</keyword>
<organism evidence="2 3">
    <name type="scientific">Staphylotrichum tortipilum</name>
    <dbReference type="NCBI Taxonomy" id="2831512"/>
    <lineage>
        <taxon>Eukaryota</taxon>
        <taxon>Fungi</taxon>
        <taxon>Dikarya</taxon>
        <taxon>Ascomycota</taxon>
        <taxon>Pezizomycotina</taxon>
        <taxon>Sordariomycetes</taxon>
        <taxon>Sordariomycetidae</taxon>
        <taxon>Sordariales</taxon>
        <taxon>Chaetomiaceae</taxon>
        <taxon>Staphylotrichum</taxon>
    </lineage>
</organism>
<feature type="region of interest" description="Disordered" evidence="1">
    <location>
        <begin position="1"/>
        <end position="76"/>
    </location>
</feature>
<proteinExistence type="predicted"/>
<dbReference type="AlphaFoldDB" id="A0AAN6MAI8"/>
<evidence type="ECO:0000313" key="3">
    <source>
        <dbReference type="Proteomes" id="UP001303889"/>
    </source>
</evidence>
<feature type="compositionally biased region" description="Low complexity" evidence="1">
    <location>
        <begin position="9"/>
        <end position="20"/>
    </location>
</feature>
<feature type="compositionally biased region" description="Low complexity" evidence="1">
    <location>
        <begin position="59"/>
        <end position="73"/>
    </location>
</feature>
<comment type="caution">
    <text evidence="2">The sequence shown here is derived from an EMBL/GenBank/DDBJ whole genome shotgun (WGS) entry which is preliminary data.</text>
</comment>
<name>A0AAN6MAI8_9PEZI</name>
<dbReference type="Proteomes" id="UP001303889">
    <property type="component" value="Unassembled WGS sequence"/>
</dbReference>
<reference evidence="2" key="1">
    <citation type="journal article" date="2023" name="Mol. Phylogenet. Evol.">
        <title>Genome-scale phylogeny and comparative genomics of the fungal order Sordariales.</title>
        <authorList>
            <person name="Hensen N."/>
            <person name="Bonometti L."/>
            <person name="Westerberg I."/>
            <person name="Brannstrom I.O."/>
            <person name="Guillou S."/>
            <person name="Cros-Aarteil S."/>
            <person name="Calhoun S."/>
            <person name="Haridas S."/>
            <person name="Kuo A."/>
            <person name="Mondo S."/>
            <person name="Pangilinan J."/>
            <person name="Riley R."/>
            <person name="LaButti K."/>
            <person name="Andreopoulos B."/>
            <person name="Lipzen A."/>
            <person name="Chen C."/>
            <person name="Yan M."/>
            <person name="Daum C."/>
            <person name="Ng V."/>
            <person name="Clum A."/>
            <person name="Steindorff A."/>
            <person name="Ohm R.A."/>
            <person name="Martin F."/>
            <person name="Silar P."/>
            <person name="Natvig D.O."/>
            <person name="Lalanne C."/>
            <person name="Gautier V."/>
            <person name="Ament-Velasquez S.L."/>
            <person name="Kruys A."/>
            <person name="Hutchinson M.I."/>
            <person name="Powell A.J."/>
            <person name="Barry K."/>
            <person name="Miller A.N."/>
            <person name="Grigoriev I.V."/>
            <person name="Debuchy R."/>
            <person name="Gladieux P."/>
            <person name="Hiltunen Thoren M."/>
            <person name="Johannesson H."/>
        </authorList>
    </citation>
    <scope>NUCLEOTIDE SEQUENCE</scope>
    <source>
        <strain evidence="2">CBS 103.79</strain>
    </source>
</reference>
<reference evidence="2" key="2">
    <citation type="submission" date="2023-05" db="EMBL/GenBank/DDBJ databases">
        <authorList>
            <consortium name="Lawrence Berkeley National Laboratory"/>
            <person name="Steindorff A."/>
            <person name="Hensen N."/>
            <person name="Bonometti L."/>
            <person name="Westerberg I."/>
            <person name="Brannstrom I.O."/>
            <person name="Guillou S."/>
            <person name="Cros-Aarteil S."/>
            <person name="Calhoun S."/>
            <person name="Haridas S."/>
            <person name="Kuo A."/>
            <person name="Mondo S."/>
            <person name="Pangilinan J."/>
            <person name="Riley R."/>
            <person name="Labutti K."/>
            <person name="Andreopoulos B."/>
            <person name="Lipzen A."/>
            <person name="Chen C."/>
            <person name="Yanf M."/>
            <person name="Daum C."/>
            <person name="Ng V."/>
            <person name="Clum A."/>
            <person name="Ohm R."/>
            <person name="Martin F."/>
            <person name="Silar P."/>
            <person name="Natvig D."/>
            <person name="Lalanne C."/>
            <person name="Gautier V."/>
            <person name="Ament-Velasquez S.L."/>
            <person name="Kruys A."/>
            <person name="Hutchinson M.I."/>
            <person name="Powell A.J."/>
            <person name="Barry K."/>
            <person name="Miller A.N."/>
            <person name="Grigoriev I.V."/>
            <person name="Debuchy R."/>
            <person name="Gladieux P."/>
            <person name="Thoren M.H."/>
            <person name="Johannesson H."/>
        </authorList>
    </citation>
    <scope>NUCLEOTIDE SEQUENCE</scope>
    <source>
        <strain evidence="2">CBS 103.79</strain>
    </source>
</reference>
<feature type="region of interest" description="Disordered" evidence="1">
    <location>
        <begin position="352"/>
        <end position="381"/>
    </location>
</feature>
<gene>
    <name evidence="2" type="ORF">C8A05DRAFT_19987</name>
</gene>
<evidence type="ECO:0000313" key="2">
    <source>
        <dbReference type="EMBL" id="KAK3897195.1"/>
    </source>
</evidence>
<accession>A0AAN6MAI8</accession>
<protein>
    <submittedName>
        <fullName evidence="2">Uncharacterized protein</fullName>
    </submittedName>
</protein>
<dbReference type="EMBL" id="MU856237">
    <property type="protein sequence ID" value="KAK3897195.1"/>
    <property type="molecule type" value="Genomic_DNA"/>
</dbReference>
<feature type="compositionally biased region" description="Gly residues" evidence="1">
    <location>
        <begin position="352"/>
        <end position="361"/>
    </location>
</feature>
<feature type="compositionally biased region" description="Low complexity" evidence="1">
    <location>
        <begin position="34"/>
        <end position="47"/>
    </location>
</feature>
<evidence type="ECO:0000256" key="1">
    <source>
        <dbReference type="SAM" id="MobiDB-lite"/>
    </source>
</evidence>
<sequence>MAKTQSSSTQQPAHAATPTTRGSPAKDSSSTPKASGSPPRPASSGSATLKAAPAFHGMTPPSTSSRHSPPQRSEQPLARALFPSAPLHQKPSESSTMTVLQAFSAPLPPFELAADYAVELGTHKSSLTVAATEAPKFWTERPVAHYLSIADTHLAKAKVKNYLDGHSTPSLEPTFRVRREADVVTYASTHLTYAVNMALGGVIFPDEVEMLSEVQAGNTGSQLRPDSIWRTAPSRTANSFAILEMKITGGIKVDNLNEGQRADATATNVFSEENKMINSVKQLTAYARNVKFNTRYVAALFDGKYLLLCTFDQDAKTVPLMTGTLLPCHGNKGINTRKALLGWLIEAHNGSQAGGNRGLGPGPVMKKLPARPKPQGHPQVA</sequence>